<comment type="similarity">
    <text evidence="9">Belongs to the ferroportin (FP) (TC 2.A.100) family. SLC40A subfamily.</text>
</comment>
<feature type="transmembrane region" description="Helical" evidence="9">
    <location>
        <begin position="14"/>
        <end position="36"/>
    </location>
</feature>
<keyword evidence="5 9" id="KW-1133">Transmembrane helix</keyword>
<keyword evidence="7 9" id="KW-0406">Ion transport</keyword>
<accession>A0A2G9S9Y1</accession>
<organism evidence="10 11">
    <name type="scientific">Aquarana catesbeiana</name>
    <name type="common">American bullfrog</name>
    <name type="synonym">Rana catesbeiana</name>
    <dbReference type="NCBI Taxonomy" id="8400"/>
    <lineage>
        <taxon>Eukaryota</taxon>
        <taxon>Metazoa</taxon>
        <taxon>Chordata</taxon>
        <taxon>Craniata</taxon>
        <taxon>Vertebrata</taxon>
        <taxon>Euteleostomi</taxon>
        <taxon>Amphibia</taxon>
        <taxon>Batrachia</taxon>
        <taxon>Anura</taxon>
        <taxon>Neobatrachia</taxon>
        <taxon>Ranoidea</taxon>
        <taxon>Ranidae</taxon>
        <taxon>Aquarana</taxon>
    </lineage>
</organism>
<dbReference type="PANTHER" id="PTHR11660:SF47">
    <property type="entry name" value="SOLUTE CARRIER FAMILY 40 MEMBER 1"/>
    <property type="match status" value="1"/>
</dbReference>
<dbReference type="GO" id="GO:0005381">
    <property type="term" value="F:iron ion transmembrane transporter activity"/>
    <property type="evidence" value="ECO:0007669"/>
    <property type="project" value="UniProtKB-UniRule"/>
</dbReference>
<keyword evidence="2 9" id="KW-0813">Transport</keyword>
<evidence type="ECO:0000256" key="1">
    <source>
        <dbReference type="ARBA" id="ARBA00004554"/>
    </source>
</evidence>
<evidence type="ECO:0000256" key="6">
    <source>
        <dbReference type="ARBA" id="ARBA00023004"/>
    </source>
</evidence>
<keyword evidence="3" id="KW-1003">Cell membrane</keyword>
<evidence type="ECO:0000256" key="5">
    <source>
        <dbReference type="ARBA" id="ARBA00022989"/>
    </source>
</evidence>
<comment type="caution">
    <text evidence="9">Lacks conserved residue(s) required for the propagation of feature annotation.</text>
</comment>
<comment type="function">
    <text evidence="9">May be involved in iron transport and iron homeostasis.</text>
</comment>
<evidence type="ECO:0000256" key="2">
    <source>
        <dbReference type="ARBA" id="ARBA00022448"/>
    </source>
</evidence>
<reference evidence="11" key="1">
    <citation type="journal article" date="2017" name="Nat. Commun.">
        <title>The North American bullfrog draft genome provides insight into hormonal regulation of long noncoding RNA.</title>
        <authorList>
            <person name="Hammond S.A."/>
            <person name="Warren R.L."/>
            <person name="Vandervalk B.P."/>
            <person name="Kucuk E."/>
            <person name="Khan H."/>
            <person name="Gibb E.A."/>
            <person name="Pandoh P."/>
            <person name="Kirk H."/>
            <person name="Zhao Y."/>
            <person name="Jones M."/>
            <person name="Mungall A.J."/>
            <person name="Coope R."/>
            <person name="Pleasance S."/>
            <person name="Moore R.A."/>
            <person name="Holt R.A."/>
            <person name="Round J.M."/>
            <person name="Ohora S."/>
            <person name="Walle B.V."/>
            <person name="Veldhoen N."/>
            <person name="Helbing C.C."/>
            <person name="Birol I."/>
        </authorList>
    </citation>
    <scope>NUCLEOTIDE SEQUENCE [LARGE SCALE GENOMIC DNA]</scope>
</reference>
<dbReference type="InterPro" id="IPR009716">
    <property type="entry name" value="Ferroportin-1"/>
</dbReference>
<evidence type="ECO:0000313" key="11">
    <source>
        <dbReference type="Proteomes" id="UP000228934"/>
    </source>
</evidence>
<dbReference type="AlphaFoldDB" id="A0A2G9S9Y1"/>
<evidence type="ECO:0000313" key="10">
    <source>
        <dbReference type="EMBL" id="PIO36926.1"/>
    </source>
</evidence>
<keyword evidence="11" id="KW-1185">Reference proteome</keyword>
<dbReference type="Pfam" id="PF06963">
    <property type="entry name" value="FPN1"/>
    <property type="match status" value="1"/>
</dbReference>
<evidence type="ECO:0000256" key="9">
    <source>
        <dbReference type="RuleBase" id="RU365065"/>
    </source>
</evidence>
<dbReference type="GO" id="GO:0016323">
    <property type="term" value="C:basolateral plasma membrane"/>
    <property type="evidence" value="ECO:0007669"/>
    <property type="project" value="UniProtKB-SubCell"/>
</dbReference>
<evidence type="ECO:0000256" key="3">
    <source>
        <dbReference type="ARBA" id="ARBA00022475"/>
    </source>
</evidence>
<dbReference type="Proteomes" id="UP000228934">
    <property type="component" value="Unassembled WGS sequence"/>
</dbReference>
<keyword evidence="8 9" id="KW-0472">Membrane</keyword>
<gene>
    <name evidence="10" type="ORF">AB205_0060880</name>
</gene>
<feature type="non-terminal residue" evidence="10">
    <location>
        <position position="142"/>
    </location>
</feature>
<keyword evidence="4 9" id="KW-0812">Transmembrane</keyword>
<evidence type="ECO:0000256" key="8">
    <source>
        <dbReference type="ARBA" id="ARBA00023136"/>
    </source>
</evidence>
<feature type="transmembrane region" description="Helical" evidence="9">
    <location>
        <begin position="76"/>
        <end position="104"/>
    </location>
</feature>
<evidence type="ECO:0000256" key="4">
    <source>
        <dbReference type="ARBA" id="ARBA00022692"/>
    </source>
</evidence>
<name>A0A2G9S9Y1_AQUCT</name>
<proteinExistence type="inferred from homology"/>
<protein>
    <recommendedName>
        <fullName evidence="9">Solute carrier family 40 member</fullName>
    </recommendedName>
</protein>
<dbReference type="PANTHER" id="PTHR11660">
    <property type="entry name" value="SOLUTE CARRIER FAMILY 40 MEMBER"/>
    <property type="match status" value="1"/>
</dbReference>
<sequence>MVVFLYKNELLSMYQGWLLTLCYILVITIANIANLASTAMGITIQRDWIVVVAGEDRSKLADMNATVRRIDQLTNILAPMAVGQIMTFGSAVMGCGFIAGWNLMSMCVEYLLLWKVYQKTPALAIKAGKKADDQELKQLNIK</sequence>
<dbReference type="GO" id="GO:0017046">
    <property type="term" value="F:peptide hormone binding"/>
    <property type="evidence" value="ECO:0007669"/>
    <property type="project" value="TreeGrafter"/>
</dbReference>
<keyword evidence="6" id="KW-0408">Iron</keyword>
<comment type="subcellular location">
    <subcellularLocation>
        <location evidence="1">Basolateral cell membrane</location>
        <topology evidence="1">Multi-pass membrane protein</topology>
    </subcellularLocation>
    <subcellularLocation>
        <location evidence="9">Membrane</location>
        <topology evidence="9">Multi-pass membrane protein</topology>
    </subcellularLocation>
</comment>
<evidence type="ECO:0000256" key="7">
    <source>
        <dbReference type="ARBA" id="ARBA00023065"/>
    </source>
</evidence>
<dbReference type="EMBL" id="KV926006">
    <property type="protein sequence ID" value="PIO36926.1"/>
    <property type="molecule type" value="Genomic_DNA"/>
</dbReference>
<dbReference type="OrthoDB" id="648861at2759"/>